<dbReference type="InterPro" id="IPR018062">
    <property type="entry name" value="HTH_AraC-typ_CS"/>
</dbReference>
<dbReference type="Proteomes" id="UP000292781">
    <property type="component" value="Unassembled WGS sequence"/>
</dbReference>
<name>A0A4Q9VXI8_9HYPH</name>
<dbReference type="AlphaFoldDB" id="A0A4Q9VXI8"/>
<dbReference type="SUPFAM" id="SSF52317">
    <property type="entry name" value="Class I glutamine amidotransferase-like"/>
    <property type="match status" value="1"/>
</dbReference>
<dbReference type="GO" id="GO:0003700">
    <property type="term" value="F:DNA-binding transcription factor activity"/>
    <property type="evidence" value="ECO:0007669"/>
    <property type="project" value="InterPro"/>
</dbReference>
<comment type="caution">
    <text evidence="5">The sequence shown here is derived from an EMBL/GenBank/DDBJ whole genome shotgun (WGS) entry which is preliminary data.</text>
</comment>
<dbReference type="CDD" id="cd03137">
    <property type="entry name" value="GATase1_AraC_1"/>
    <property type="match status" value="1"/>
</dbReference>
<organism evidence="5 6">
    <name type="scientific">Siculibacillus lacustris</name>
    <dbReference type="NCBI Taxonomy" id="1549641"/>
    <lineage>
        <taxon>Bacteria</taxon>
        <taxon>Pseudomonadati</taxon>
        <taxon>Pseudomonadota</taxon>
        <taxon>Alphaproteobacteria</taxon>
        <taxon>Hyphomicrobiales</taxon>
        <taxon>Ancalomicrobiaceae</taxon>
        <taxon>Siculibacillus</taxon>
    </lineage>
</organism>
<evidence type="ECO:0000259" key="4">
    <source>
        <dbReference type="PROSITE" id="PS01124"/>
    </source>
</evidence>
<dbReference type="RefSeq" id="WP_131304736.1">
    <property type="nucleotide sequence ID" value="NZ_SJFN01000001.1"/>
</dbReference>
<dbReference type="SUPFAM" id="SSF46689">
    <property type="entry name" value="Homeodomain-like"/>
    <property type="match status" value="2"/>
</dbReference>
<evidence type="ECO:0000256" key="2">
    <source>
        <dbReference type="ARBA" id="ARBA00023125"/>
    </source>
</evidence>
<dbReference type="InterPro" id="IPR052158">
    <property type="entry name" value="INH-QAR"/>
</dbReference>
<dbReference type="Gene3D" id="1.10.10.60">
    <property type="entry name" value="Homeodomain-like"/>
    <property type="match status" value="1"/>
</dbReference>
<dbReference type="PROSITE" id="PS00041">
    <property type="entry name" value="HTH_ARAC_FAMILY_1"/>
    <property type="match status" value="1"/>
</dbReference>
<dbReference type="OrthoDB" id="186587at2"/>
<dbReference type="PANTHER" id="PTHR43130">
    <property type="entry name" value="ARAC-FAMILY TRANSCRIPTIONAL REGULATOR"/>
    <property type="match status" value="1"/>
</dbReference>
<dbReference type="InterPro" id="IPR018060">
    <property type="entry name" value="HTH_AraC"/>
</dbReference>
<evidence type="ECO:0000313" key="6">
    <source>
        <dbReference type="Proteomes" id="UP000292781"/>
    </source>
</evidence>
<keyword evidence="6" id="KW-1185">Reference proteome</keyword>
<dbReference type="InterPro" id="IPR029062">
    <property type="entry name" value="Class_I_gatase-like"/>
</dbReference>
<dbReference type="SMART" id="SM00342">
    <property type="entry name" value="HTH_ARAC"/>
    <property type="match status" value="1"/>
</dbReference>
<proteinExistence type="predicted"/>
<accession>A0A4Q9VXI8</accession>
<dbReference type="EMBL" id="SJFN01000001">
    <property type="protein sequence ID" value="TBW41202.1"/>
    <property type="molecule type" value="Genomic_DNA"/>
</dbReference>
<dbReference type="Pfam" id="PF12833">
    <property type="entry name" value="HTH_18"/>
    <property type="match status" value="1"/>
</dbReference>
<keyword evidence="3" id="KW-0804">Transcription</keyword>
<dbReference type="GO" id="GO:0043565">
    <property type="term" value="F:sequence-specific DNA binding"/>
    <property type="evidence" value="ECO:0007669"/>
    <property type="project" value="InterPro"/>
</dbReference>
<evidence type="ECO:0000256" key="1">
    <source>
        <dbReference type="ARBA" id="ARBA00023015"/>
    </source>
</evidence>
<dbReference type="InterPro" id="IPR009057">
    <property type="entry name" value="Homeodomain-like_sf"/>
</dbReference>
<reference evidence="5 6" key="1">
    <citation type="submission" date="2019-02" db="EMBL/GenBank/DDBJ databases">
        <title>Siculibacillus lacustris gen. nov., sp. nov., a new rosette-forming bacterium isolated from a freshwater crater lake (Lake St. Ana, Romania).</title>
        <authorList>
            <person name="Felfoldi T."/>
            <person name="Marton Z."/>
            <person name="Szabo A."/>
            <person name="Mentes A."/>
            <person name="Boka K."/>
            <person name="Marialigeti K."/>
            <person name="Mathe I."/>
            <person name="Koncz M."/>
            <person name="Schumann P."/>
            <person name="Toth E."/>
        </authorList>
    </citation>
    <scope>NUCLEOTIDE SEQUENCE [LARGE SCALE GENOMIC DNA]</scope>
    <source>
        <strain evidence="5 6">SA-279</strain>
    </source>
</reference>
<dbReference type="InterPro" id="IPR002818">
    <property type="entry name" value="DJ-1/PfpI"/>
</dbReference>
<protein>
    <submittedName>
        <fullName evidence="5">Helix-turn-helix domain-containing protein</fullName>
    </submittedName>
</protein>
<evidence type="ECO:0000313" key="5">
    <source>
        <dbReference type="EMBL" id="TBW41202.1"/>
    </source>
</evidence>
<dbReference type="PANTHER" id="PTHR43130:SF3">
    <property type="entry name" value="HTH-TYPE TRANSCRIPTIONAL REGULATOR RV1931C"/>
    <property type="match status" value="1"/>
</dbReference>
<dbReference type="Pfam" id="PF01965">
    <property type="entry name" value="DJ-1_PfpI"/>
    <property type="match status" value="1"/>
</dbReference>
<dbReference type="Gene3D" id="3.40.50.880">
    <property type="match status" value="1"/>
</dbReference>
<gene>
    <name evidence="5" type="ORF">EYW49_00250</name>
</gene>
<feature type="domain" description="HTH araC/xylS-type" evidence="4">
    <location>
        <begin position="234"/>
        <end position="332"/>
    </location>
</feature>
<keyword evidence="2" id="KW-0238">DNA-binding</keyword>
<evidence type="ECO:0000256" key="3">
    <source>
        <dbReference type="ARBA" id="ARBA00023163"/>
    </source>
</evidence>
<keyword evidence="1" id="KW-0805">Transcription regulation</keyword>
<dbReference type="PROSITE" id="PS01124">
    <property type="entry name" value="HTH_ARAC_FAMILY_2"/>
    <property type="match status" value="1"/>
</dbReference>
<sequence>MPAIAPAPLLPPRPRTVAAPAATIGVVAFPGINPFHLAVPGLVFGVDRGLGDTPRDRLLVGAAVPGRCPTSGGYALEIDHDFAALAACDMVIVPSWTDPDDEPDAALLDLLREAHGRGARIVGLCLGTFVVAAAGLLDGRAATTHWAAAEILAARHPAITVRPEVLYVDEGDVVTAAGVAAGLDCCLHLLRTRHGAEVANRVARRLVVSPHRQGGQAQFIEQPVRPGPEVDRFARVLDAVRARLDRPHSLDATAAAASMSRRSFVRHFRRATGTSFAAWLRHQRLTAAQRLLETTDRPIEAIAAAVGFGSAVSLREAFERSFGTSPSRWRATFASREPAGSGAERRTAVVETAHAAVQSNPRHSVATAKRMA</sequence>